<keyword evidence="5" id="KW-0812">Transmembrane</keyword>
<dbReference type="InterPro" id="IPR003660">
    <property type="entry name" value="HAMP_dom"/>
</dbReference>
<keyword evidence="9" id="KW-1185">Reference proteome</keyword>
<dbReference type="Proteomes" id="UP000001492">
    <property type="component" value="Chromosome 1"/>
</dbReference>
<evidence type="ECO:0000313" key="9">
    <source>
        <dbReference type="Proteomes" id="UP000001492"/>
    </source>
</evidence>
<dbReference type="PANTHER" id="PTHR32089">
    <property type="entry name" value="METHYL-ACCEPTING CHEMOTAXIS PROTEIN MCPB"/>
    <property type="match status" value="1"/>
</dbReference>
<dbReference type="AlphaFoldDB" id="E8RQ04"/>
<protein>
    <submittedName>
        <fullName evidence="8">Methyl-accepting chemotaxis sensory transducer</fullName>
    </submittedName>
</protein>
<dbReference type="Gene3D" id="1.10.287.950">
    <property type="entry name" value="Methyl-accepting chemotaxis protein"/>
    <property type="match status" value="1"/>
</dbReference>
<evidence type="ECO:0000256" key="2">
    <source>
        <dbReference type="ARBA" id="ARBA00029447"/>
    </source>
</evidence>
<dbReference type="GO" id="GO:0004888">
    <property type="term" value="F:transmembrane signaling receptor activity"/>
    <property type="evidence" value="ECO:0007669"/>
    <property type="project" value="InterPro"/>
</dbReference>
<dbReference type="SUPFAM" id="SSF158472">
    <property type="entry name" value="HAMP domain-like"/>
    <property type="match status" value="1"/>
</dbReference>
<feature type="coiled-coil region" evidence="4">
    <location>
        <begin position="256"/>
        <end position="288"/>
    </location>
</feature>
<feature type="domain" description="HAMP" evidence="7">
    <location>
        <begin position="219"/>
        <end position="272"/>
    </location>
</feature>
<dbReference type="InterPro" id="IPR029151">
    <property type="entry name" value="Sensor-like_sf"/>
</dbReference>
<reference evidence="9" key="1">
    <citation type="submission" date="2010-12" db="EMBL/GenBank/DDBJ databases">
        <title>Complete sequence of chromosome 1 of Asticcacaulis excentricus CB 48.</title>
        <authorList>
            <consortium name="US DOE Joint Genome Institute"/>
            <person name="Lucas S."/>
            <person name="Copeland A."/>
            <person name="Lapidus A."/>
            <person name="Cheng J.-F."/>
            <person name="Bruce D."/>
            <person name="Goodwin L."/>
            <person name="Pitluck S."/>
            <person name="Teshima H."/>
            <person name="Davenport K."/>
            <person name="Detter J.C."/>
            <person name="Han C."/>
            <person name="Tapia R."/>
            <person name="Land M."/>
            <person name="Hauser L."/>
            <person name="Jeffries C."/>
            <person name="Kyrpides N."/>
            <person name="Ivanova N."/>
            <person name="Ovchinnikova G."/>
            <person name="Brun Y.V."/>
            <person name="Woyke T."/>
        </authorList>
    </citation>
    <scope>NUCLEOTIDE SEQUENCE [LARGE SCALE GENOMIC DNA]</scope>
    <source>
        <strain evidence="9">ATCC 15261 / DSM 4724 / KCTC 12464 / NCIMB 9791 / VKM B-1370 / CB 48</strain>
    </source>
</reference>
<dbReference type="eggNOG" id="COG0840">
    <property type="taxonomic scope" value="Bacteria"/>
</dbReference>
<evidence type="ECO:0000256" key="1">
    <source>
        <dbReference type="ARBA" id="ARBA00023224"/>
    </source>
</evidence>
<dbReference type="OrthoDB" id="7168157at2"/>
<dbReference type="InterPro" id="IPR004089">
    <property type="entry name" value="MCPsignal_dom"/>
</dbReference>
<evidence type="ECO:0000313" key="8">
    <source>
        <dbReference type="EMBL" id="ADU13177.1"/>
    </source>
</evidence>
<dbReference type="PANTHER" id="PTHR32089:SF112">
    <property type="entry name" value="LYSOZYME-LIKE PROTEIN-RELATED"/>
    <property type="match status" value="1"/>
</dbReference>
<dbReference type="CDD" id="cd06225">
    <property type="entry name" value="HAMP"/>
    <property type="match status" value="1"/>
</dbReference>
<dbReference type="EMBL" id="CP002395">
    <property type="protein sequence ID" value="ADU13177.1"/>
    <property type="molecule type" value="Genomic_DNA"/>
</dbReference>
<keyword evidence="5" id="KW-1133">Transmembrane helix</keyword>
<organism evidence="8 9">
    <name type="scientific">Asticcacaulis excentricus (strain ATCC 15261 / DSM 4724 / KCTC 12464 / NCIMB 9791 / VKM B-1370 / CB 48)</name>
    <dbReference type="NCBI Taxonomy" id="573065"/>
    <lineage>
        <taxon>Bacteria</taxon>
        <taxon>Pseudomonadati</taxon>
        <taxon>Pseudomonadota</taxon>
        <taxon>Alphaproteobacteria</taxon>
        <taxon>Caulobacterales</taxon>
        <taxon>Caulobacteraceae</taxon>
        <taxon>Asticcacaulis</taxon>
    </lineage>
</organism>
<dbReference type="SUPFAM" id="SSF58104">
    <property type="entry name" value="Methyl-accepting chemotaxis protein (MCP) signaling domain"/>
    <property type="match status" value="1"/>
</dbReference>
<dbReference type="PROSITE" id="PS50111">
    <property type="entry name" value="CHEMOTAXIS_TRANSDUC_2"/>
    <property type="match status" value="1"/>
</dbReference>
<keyword evidence="5" id="KW-0472">Membrane</keyword>
<dbReference type="SMART" id="SM00304">
    <property type="entry name" value="HAMP"/>
    <property type="match status" value="1"/>
</dbReference>
<accession>E8RQ04</accession>
<keyword evidence="4" id="KW-0175">Coiled coil</keyword>
<dbReference type="GO" id="GO:0006935">
    <property type="term" value="P:chemotaxis"/>
    <property type="evidence" value="ECO:0007669"/>
    <property type="project" value="InterPro"/>
</dbReference>
<dbReference type="Pfam" id="PF00672">
    <property type="entry name" value="HAMP"/>
    <property type="match status" value="1"/>
</dbReference>
<evidence type="ECO:0000259" key="6">
    <source>
        <dbReference type="PROSITE" id="PS50111"/>
    </source>
</evidence>
<evidence type="ECO:0000256" key="4">
    <source>
        <dbReference type="SAM" id="Coils"/>
    </source>
</evidence>
<dbReference type="eggNOG" id="COG2972">
    <property type="taxonomic scope" value="Bacteria"/>
</dbReference>
<dbReference type="Pfam" id="PF17201">
    <property type="entry name" value="Cache_3-Cache_2"/>
    <property type="match status" value="1"/>
</dbReference>
<sequence length="567" mass="59643">MSIFSTFRGRILSAAFVCVSVAVLAIAGIEFFNYRSNLEAQVRRDLEWSLRVAADRYAQANGAQVGITDGVVTGVTAESITVPEDHTLVDETGKINKGYVTVFGVDAEKPGDFVRLSTNVIKPDGNRAVGTNLGKDSAAWPSISRGEPYFGKAAILGEDYQTAYAPIRNGAGEVIGILFVGVSKVADITKALWAQAFLLLGFAVGTLLATIAVLYPLLGRELGKIQRIASAARDVAQGQLDRDIPHTAGQDEIALIARAVTDLREAAREREAMRRQQAEETAAALARRDAGQQDIERFLEQVRGLFGTLQSDIGTFTDLSHTLRDLGGQTERATAQAAQTSAQASGSVADMAEATTQLAATIEEVTASVQSASDVIRKAGQEGELASQKVGQLVEAAGRIGDVVTLIQAIAQQTNLLALNATIEAARAGDAGKGFAVVATEVKSLANQTAKATEDIVSQISAIQTATQETVEAIRTITGVMTEVENLSAGIHGAVYEQSTAAAAISNGASTAARNADTTQQAVRDAAAQVARSREANQRLDDTARRVTDALQSLSAAVETFVGRRAA</sequence>
<evidence type="ECO:0000256" key="3">
    <source>
        <dbReference type="PROSITE-ProRule" id="PRU00284"/>
    </source>
</evidence>
<dbReference type="InterPro" id="IPR004090">
    <property type="entry name" value="Chemotax_Me-accpt_rcpt"/>
</dbReference>
<comment type="similarity">
    <text evidence="2">Belongs to the methyl-accepting chemotaxis (MCP) protein family.</text>
</comment>
<dbReference type="GO" id="GO:0016020">
    <property type="term" value="C:membrane"/>
    <property type="evidence" value="ECO:0007669"/>
    <property type="project" value="InterPro"/>
</dbReference>
<gene>
    <name evidence="8" type="ordered locus">Astex_1511</name>
</gene>
<dbReference type="PRINTS" id="PR00260">
    <property type="entry name" value="CHEMTRNSDUCR"/>
</dbReference>
<dbReference type="KEGG" id="aex:Astex_1511"/>
<dbReference type="RefSeq" id="WP_013479009.1">
    <property type="nucleotide sequence ID" value="NC_014816.1"/>
</dbReference>
<keyword evidence="1 3" id="KW-0807">Transducer</keyword>
<dbReference type="SUPFAM" id="SSF103190">
    <property type="entry name" value="Sensory domain-like"/>
    <property type="match status" value="1"/>
</dbReference>
<proteinExistence type="inferred from homology"/>
<feature type="transmembrane region" description="Helical" evidence="5">
    <location>
        <begin position="192"/>
        <end position="218"/>
    </location>
</feature>
<dbReference type="GO" id="GO:0007165">
    <property type="term" value="P:signal transduction"/>
    <property type="evidence" value="ECO:0007669"/>
    <property type="project" value="UniProtKB-KW"/>
</dbReference>
<evidence type="ECO:0000256" key="5">
    <source>
        <dbReference type="SAM" id="Phobius"/>
    </source>
</evidence>
<evidence type="ECO:0000259" key="7">
    <source>
        <dbReference type="PROSITE" id="PS50885"/>
    </source>
</evidence>
<dbReference type="InterPro" id="IPR033462">
    <property type="entry name" value="Cache_3-Cache_2"/>
</dbReference>
<feature type="domain" description="Methyl-accepting transducer" evidence="6">
    <location>
        <begin position="329"/>
        <end position="541"/>
    </location>
</feature>
<dbReference type="HOGENOM" id="CLU_000445_107_27_5"/>
<dbReference type="PROSITE" id="PS50885">
    <property type="entry name" value="HAMP"/>
    <property type="match status" value="1"/>
</dbReference>
<dbReference type="Gene3D" id="6.10.340.10">
    <property type="match status" value="1"/>
</dbReference>
<name>E8RQ04_ASTEC</name>
<dbReference type="Pfam" id="PF00015">
    <property type="entry name" value="MCPsignal"/>
    <property type="match status" value="1"/>
</dbReference>
<dbReference type="SMART" id="SM00283">
    <property type="entry name" value="MA"/>
    <property type="match status" value="1"/>
</dbReference>
<dbReference type="STRING" id="573065.Astex_1511"/>